<gene>
    <name evidence="1" type="ORF">LCGC14_2741320</name>
</gene>
<proteinExistence type="predicted"/>
<evidence type="ECO:0000313" key="1">
    <source>
        <dbReference type="EMBL" id="KKK88617.1"/>
    </source>
</evidence>
<dbReference type="AlphaFoldDB" id="A0A0F8Z4B3"/>
<feature type="non-terminal residue" evidence="1">
    <location>
        <position position="1"/>
    </location>
</feature>
<dbReference type="EMBL" id="LAZR01049872">
    <property type="protein sequence ID" value="KKK88617.1"/>
    <property type="molecule type" value="Genomic_DNA"/>
</dbReference>
<name>A0A0F8Z4B3_9ZZZZ</name>
<comment type="caution">
    <text evidence="1">The sequence shown here is derived from an EMBL/GenBank/DDBJ whole genome shotgun (WGS) entry which is preliminary data.</text>
</comment>
<accession>A0A0F8Z4B3</accession>
<reference evidence="1" key="1">
    <citation type="journal article" date="2015" name="Nature">
        <title>Complex archaea that bridge the gap between prokaryotes and eukaryotes.</title>
        <authorList>
            <person name="Spang A."/>
            <person name="Saw J.H."/>
            <person name="Jorgensen S.L."/>
            <person name="Zaremba-Niedzwiedzka K."/>
            <person name="Martijn J."/>
            <person name="Lind A.E."/>
            <person name="van Eijk R."/>
            <person name="Schleper C."/>
            <person name="Guy L."/>
            <person name="Ettema T.J."/>
        </authorList>
    </citation>
    <scope>NUCLEOTIDE SEQUENCE</scope>
</reference>
<sequence length="42" mass="4546">EQPPTPEPIEGVDWVMVCGADGAQKVLYLPQEDCHGCKSCQS</sequence>
<protein>
    <submittedName>
        <fullName evidence="1">Uncharacterized protein</fullName>
    </submittedName>
</protein>
<organism evidence="1">
    <name type="scientific">marine sediment metagenome</name>
    <dbReference type="NCBI Taxonomy" id="412755"/>
    <lineage>
        <taxon>unclassified sequences</taxon>
        <taxon>metagenomes</taxon>
        <taxon>ecological metagenomes</taxon>
    </lineage>
</organism>